<name>A0A314KZP6_NICAT</name>
<proteinExistence type="predicted"/>
<evidence type="ECO:0000313" key="2">
    <source>
        <dbReference type="EMBL" id="OIT34204.1"/>
    </source>
</evidence>
<reference evidence="2" key="1">
    <citation type="submission" date="2016-11" db="EMBL/GenBank/DDBJ databases">
        <title>The genome of Nicotiana attenuata.</title>
        <authorList>
            <person name="Xu S."/>
            <person name="Brockmoeller T."/>
            <person name="Gaquerel E."/>
            <person name="Navarro A."/>
            <person name="Kuhl H."/>
            <person name="Gase K."/>
            <person name="Ling Z."/>
            <person name="Zhou W."/>
            <person name="Kreitzer C."/>
            <person name="Stanke M."/>
            <person name="Tang H."/>
            <person name="Lyons E."/>
            <person name="Pandey P."/>
            <person name="Pandey S.P."/>
            <person name="Timmermann B."/>
            <person name="Baldwin I.T."/>
        </authorList>
    </citation>
    <scope>NUCLEOTIDE SEQUENCE [LARGE SCALE GENOMIC DNA]</scope>
    <source>
        <strain evidence="2">UT</strain>
    </source>
</reference>
<protein>
    <submittedName>
        <fullName evidence="2">Uncharacterized protein</fullName>
    </submittedName>
</protein>
<feature type="compositionally biased region" description="Pro residues" evidence="1">
    <location>
        <begin position="94"/>
        <end position="104"/>
    </location>
</feature>
<feature type="region of interest" description="Disordered" evidence="1">
    <location>
        <begin position="84"/>
        <end position="104"/>
    </location>
</feature>
<sequence>MTKKISESPSISSPASRQISKASPNWTFILKNKLISFLFDIDTASTRDNSCKYKWFCNSLSYYSWSEAYAGLFVSDYQTLAPPQRSGFGRRPQLAPPSPRPAPPTRQLSVIEMLLSAKSWQRLFSN</sequence>
<dbReference type="EMBL" id="MJEQ01000744">
    <property type="protein sequence ID" value="OIT34204.1"/>
    <property type="molecule type" value="Genomic_DNA"/>
</dbReference>
<evidence type="ECO:0000313" key="3">
    <source>
        <dbReference type="Proteomes" id="UP000187609"/>
    </source>
</evidence>
<organism evidence="2 3">
    <name type="scientific">Nicotiana attenuata</name>
    <name type="common">Coyote tobacco</name>
    <dbReference type="NCBI Taxonomy" id="49451"/>
    <lineage>
        <taxon>Eukaryota</taxon>
        <taxon>Viridiplantae</taxon>
        <taxon>Streptophyta</taxon>
        <taxon>Embryophyta</taxon>
        <taxon>Tracheophyta</taxon>
        <taxon>Spermatophyta</taxon>
        <taxon>Magnoliopsida</taxon>
        <taxon>eudicotyledons</taxon>
        <taxon>Gunneridae</taxon>
        <taxon>Pentapetalae</taxon>
        <taxon>asterids</taxon>
        <taxon>lamiids</taxon>
        <taxon>Solanales</taxon>
        <taxon>Solanaceae</taxon>
        <taxon>Nicotianoideae</taxon>
        <taxon>Nicotianeae</taxon>
        <taxon>Nicotiana</taxon>
    </lineage>
</organism>
<dbReference type="Proteomes" id="UP000187609">
    <property type="component" value="Unassembled WGS sequence"/>
</dbReference>
<evidence type="ECO:0000256" key="1">
    <source>
        <dbReference type="SAM" id="MobiDB-lite"/>
    </source>
</evidence>
<gene>
    <name evidence="2" type="ORF">A4A49_23473</name>
</gene>
<dbReference type="Gramene" id="OIT34204">
    <property type="protein sequence ID" value="OIT34204"/>
    <property type="gene ID" value="A4A49_23473"/>
</dbReference>
<keyword evidence="3" id="KW-1185">Reference proteome</keyword>
<comment type="caution">
    <text evidence="2">The sequence shown here is derived from an EMBL/GenBank/DDBJ whole genome shotgun (WGS) entry which is preliminary data.</text>
</comment>
<accession>A0A314KZP6</accession>
<dbReference type="AlphaFoldDB" id="A0A314KZP6"/>